<dbReference type="GO" id="GO:0021675">
    <property type="term" value="P:nerve development"/>
    <property type="evidence" value="ECO:0007669"/>
    <property type="project" value="TreeGrafter"/>
</dbReference>
<dbReference type="InterPro" id="IPR015919">
    <property type="entry name" value="Cadherin-like_sf"/>
</dbReference>
<dbReference type="SUPFAM" id="SSF111006">
    <property type="entry name" value="Dystroglycan, domain 2"/>
    <property type="match status" value="1"/>
</dbReference>
<keyword evidence="3" id="KW-0812">Transmembrane</keyword>
<proteinExistence type="predicted"/>
<dbReference type="Gene3D" id="3.30.70.1040">
    <property type="entry name" value="Dystroglycan, domain 2"/>
    <property type="match status" value="1"/>
</dbReference>
<dbReference type="GO" id="GO:0005509">
    <property type="term" value="F:calcium ion binding"/>
    <property type="evidence" value="ECO:0007669"/>
    <property type="project" value="InterPro"/>
</dbReference>
<dbReference type="GO" id="GO:0007411">
    <property type="term" value="P:axon guidance"/>
    <property type="evidence" value="ECO:0007669"/>
    <property type="project" value="TreeGrafter"/>
</dbReference>
<dbReference type="AlphaFoldDB" id="A0A6P9CFH5"/>
<dbReference type="GO" id="GO:0002009">
    <property type="term" value="P:morphogenesis of an epithelium"/>
    <property type="evidence" value="ECO:0007669"/>
    <property type="project" value="TreeGrafter"/>
</dbReference>
<name>A0A6P9CFH5_PANGU</name>
<dbReference type="Gene3D" id="2.60.40.10">
    <property type="entry name" value="Immunoglobulins"/>
    <property type="match status" value="1"/>
</dbReference>
<dbReference type="GO" id="GO:0043236">
    <property type="term" value="F:laminin binding"/>
    <property type="evidence" value="ECO:0007669"/>
    <property type="project" value="TreeGrafter"/>
</dbReference>
<dbReference type="PANTHER" id="PTHR21559">
    <property type="entry name" value="DYSTROGLYCAN-RELATED"/>
    <property type="match status" value="1"/>
</dbReference>
<reference evidence="5" key="1">
    <citation type="submission" date="2025-08" db="UniProtKB">
        <authorList>
            <consortium name="RefSeq"/>
        </authorList>
    </citation>
    <scope>IDENTIFICATION</scope>
    <source>
        <tissue evidence="5">Blood</tissue>
    </source>
</reference>
<keyword evidence="2 3" id="KW-0472">Membrane</keyword>
<keyword evidence="3" id="KW-1133">Transmembrane helix</keyword>
<keyword evidence="4" id="KW-1185">Reference proteome</keyword>
<dbReference type="Proteomes" id="UP001652622">
    <property type="component" value="Unplaced"/>
</dbReference>
<dbReference type="InterPro" id="IPR013783">
    <property type="entry name" value="Ig-like_fold"/>
</dbReference>
<comment type="subcellular location">
    <subcellularLocation>
        <location evidence="1">Membrane</location>
    </subcellularLocation>
</comment>
<gene>
    <name evidence="5" type="primary">LOC117668314</name>
</gene>
<dbReference type="InterPro" id="IPR027468">
    <property type="entry name" value="Alpha-dystroglycan_domain_2"/>
</dbReference>
<protein>
    <submittedName>
        <fullName evidence="5">Uncharacterized protein LOC117668314</fullName>
    </submittedName>
</protein>
<evidence type="ECO:0000256" key="3">
    <source>
        <dbReference type="SAM" id="Phobius"/>
    </source>
</evidence>
<dbReference type="GO" id="GO:0016011">
    <property type="term" value="C:dystroglycan complex"/>
    <property type="evidence" value="ECO:0007669"/>
    <property type="project" value="TreeGrafter"/>
</dbReference>
<accession>A0A6P9CFH5</accession>
<evidence type="ECO:0000256" key="1">
    <source>
        <dbReference type="ARBA" id="ARBA00004370"/>
    </source>
</evidence>
<dbReference type="InParanoid" id="A0A6P9CFH5"/>
<dbReference type="GO" id="GO:0016203">
    <property type="term" value="P:muscle attachment"/>
    <property type="evidence" value="ECO:0007669"/>
    <property type="project" value="TreeGrafter"/>
</dbReference>
<evidence type="ECO:0000256" key="2">
    <source>
        <dbReference type="ARBA" id="ARBA00023136"/>
    </source>
</evidence>
<organism evidence="4 5">
    <name type="scientific">Pantherophis guttatus</name>
    <name type="common">Corn snake</name>
    <name type="synonym">Elaphe guttata</name>
    <dbReference type="NCBI Taxonomy" id="94885"/>
    <lineage>
        <taxon>Eukaryota</taxon>
        <taxon>Metazoa</taxon>
        <taxon>Chordata</taxon>
        <taxon>Craniata</taxon>
        <taxon>Vertebrata</taxon>
        <taxon>Euteleostomi</taxon>
        <taxon>Lepidosauria</taxon>
        <taxon>Squamata</taxon>
        <taxon>Bifurcata</taxon>
        <taxon>Unidentata</taxon>
        <taxon>Episquamata</taxon>
        <taxon>Toxicofera</taxon>
        <taxon>Serpentes</taxon>
        <taxon>Colubroidea</taxon>
        <taxon>Colubridae</taxon>
        <taxon>Colubrinae</taxon>
        <taxon>Pantherophis</taxon>
    </lineage>
</organism>
<dbReference type="KEGG" id="pgut:117668314"/>
<dbReference type="GeneID" id="117668314"/>
<evidence type="ECO:0000313" key="4">
    <source>
        <dbReference type="Proteomes" id="UP001652622"/>
    </source>
</evidence>
<evidence type="ECO:0000313" key="5">
    <source>
        <dbReference type="RefSeq" id="XP_034278006.2"/>
    </source>
</evidence>
<dbReference type="PANTHER" id="PTHR21559:SF24">
    <property type="entry name" value="DYSTROGLYCAN 1"/>
    <property type="match status" value="1"/>
</dbReference>
<dbReference type="RefSeq" id="XP_034278006.2">
    <property type="nucleotide sequence ID" value="XM_034422115.2"/>
</dbReference>
<dbReference type="SUPFAM" id="SSF49313">
    <property type="entry name" value="Cadherin-like"/>
    <property type="match status" value="1"/>
</dbReference>
<dbReference type="GO" id="GO:0042383">
    <property type="term" value="C:sarcolemma"/>
    <property type="evidence" value="ECO:0007669"/>
    <property type="project" value="TreeGrafter"/>
</dbReference>
<sequence>MMAFNIYLAFPLLSGKPVLTAFSLNVLLWTFLAFAGISLVVKEPHRTCEDVQILQGVPGRSAVTEKTSSYPLSLFACQGKITYYEITLANDSALPKWLEYRISSTNAREGMPWTDEKGEEFHLTVVAHGEACEIPTGKADVTLHGPDRICVHAKNIICSGDWHAKHVSITFAEIVLRTDHTPEIKEQLNLICTMAEYLHLDPSSLTLIPVENSLNKYFQNLTVLAEDIRYINSTTSHHVGLCWPVGLGVFAMLSELVRVLSHSVESDNLSRLLGYEIVGWRVLKQGYEKRNPNKWQKRKMATPKPTWRPTQTQNFTVLIATVPETHSVVKSVASSSLVNKTTFSIIHPYVDLSTQPVIVDMDLETPQVSKSTMFHYLSSELSPSLMLSSTEFDEKGTFETPPISEHLSYEALLDTSTQEDLSTTQKCEPKDNSTFYYFSLFMPRTKSQFSNSVHHSRDILPEEMSSTLSSPELFSGELRNLNDHSPFMHRTVSRFKSGDVISISELSLPSMVTLAYLRISSSSPSKLSFSSVAIYLPFLHDSYQNPKLLNVYTSVSETFITLAPTKEIDASELIKSSISTNIPSIVDAIVANGDFNPKPGSPSDGSPTQLYYCNNDLTSSKHSTDTLNNSAFFSSKTLLIFSLLSKSIINPMLFPSFSLSVPLELTLLFGSSNISPMEKLPERRQVSSDGINTRESFTTIPLTYRFVTTGNSVLVVRKTETDTFLRIKGTTLLSITTSSAVILSGRFLSQGERSHRKSQALELLSYGSSWITRPLELANTSSYHFSTNQCDSIHNLVRTPVLEPVALQRDINNLSLESSFGTKTNVQITREIVSKLKEADIVFSREGVSTENGLHATTLYQETQGQPNTPPRVIHAIKWIAATVGHEFSFSIPPETFYDQEDGNSTQLNLGMNSVDGCPTDPESWLQFNARDQTMSGYPLDPDFQYSPQAFLLFAIDSGGLKTEDKFVVEIFKPTIIPCHVYTVIATNSYHSFLKNRSRIHFFLKKLSDYLLAESPGDVVLLHLKSGSAVFMWYNKSFCSKTENCARDDIQEVLTKLGRPGEDVHPDFAEAMLPEFTIEQIGEVGYAGICLSTTKPTNESVVFNRTLTGFKGSNCWITNALLALLIVVCSTTLAFLIVVHCQKYRKKTFQPQCPPTCGRVDFKMDMQTSRKSPLLEEDVPPSTRLPVSMVSQQCSFRANQGLVISRLPPPPKYRLPPLYGRRDPG</sequence>
<feature type="transmembrane region" description="Helical" evidence="3">
    <location>
        <begin position="1116"/>
        <end position="1139"/>
    </location>
</feature>